<reference evidence="2" key="1">
    <citation type="journal article" date="2019" name="Int. J. Syst. Evol. Microbiol.">
        <title>The Global Catalogue of Microorganisms (GCM) 10K type strain sequencing project: providing services to taxonomists for standard genome sequencing and annotation.</title>
        <authorList>
            <consortium name="The Broad Institute Genomics Platform"/>
            <consortium name="The Broad Institute Genome Sequencing Center for Infectious Disease"/>
            <person name="Wu L."/>
            <person name="Ma J."/>
        </authorList>
    </citation>
    <scope>NUCLEOTIDE SEQUENCE [LARGE SCALE GENOMIC DNA]</scope>
    <source>
        <strain evidence="2">CGMCC 4.5798</strain>
    </source>
</reference>
<dbReference type="RefSeq" id="WP_379768568.1">
    <property type="nucleotide sequence ID" value="NZ_JBHSMZ010000004.1"/>
</dbReference>
<sequence>MAAHAQEEAAAPKAIQVQARKNAGNLPYRAFFDIQKHVQGYLPPEPRMFDALFRISFTELPMPEREAYRPAKWGVSIVSDSVDQTLEIRRGGYFQLPANAKAYEENATLMFSEQSRHNFLDVGWVVRIGSEQRLSYADFSKSMTELRAVQKAMPFYRLSMKTEKYAKYDGIKACFLEPGGALLIDGKPAADATVGNCAVLKFDPSRAASGATIEFSGPLDIVTIVETAPYLPART</sequence>
<proteinExistence type="predicted"/>
<gene>
    <name evidence="1" type="ORF">ACFPO9_06370</name>
</gene>
<evidence type="ECO:0000313" key="1">
    <source>
        <dbReference type="EMBL" id="MFC5548136.1"/>
    </source>
</evidence>
<dbReference type="Proteomes" id="UP001596086">
    <property type="component" value="Unassembled WGS sequence"/>
</dbReference>
<organism evidence="1 2">
    <name type="scientific">Massilia aerilata</name>
    <dbReference type="NCBI Taxonomy" id="453817"/>
    <lineage>
        <taxon>Bacteria</taxon>
        <taxon>Pseudomonadati</taxon>
        <taxon>Pseudomonadota</taxon>
        <taxon>Betaproteobacteria</taxon>
        <taxon>Burkholderiales</taxon>
        <taxon>Oxalobacteraceae</taxon>
        <taxon>Telluria group</taxon>
        <taxon>Massilia</taxon>
    </lineage>
</organism>
<protein>
    <submittedName>
        <fullName evidence="1">Uncharacterized protein</fullName>
    </submittedName>
</protein>
<name>A0ABW0RVS1_9BURK</name>
<keyword evidence="2" id="KW-1185">Reference proteome</keyword>
<evidence type="ECO:0000313" key="2">
    <source>
        <dbReference type="Proteomes" id="UP001596086"/>
    </source>
</evidence>
<accession>A0ABW0RVS1</accession>
<comment type="caution">
    <text evidence="1">The sequence shown here is derived from an EMBL/GenBank/DDBJ whole genome shotgun (WGS) entry which is preliminary data.</text>
</comment>
<dbReference type="EMBL" id="JBHSMZ010000004">
    <property type="protein sequence ID" value="MFC5548136.1"/>
    <property type="molecule type" value="Genomic_DNA"/>
</dbReference>